<gene>
    <name evidence="2" type="ORF">M406DRAFT_328583</name>
</gene>
<evidence type="ECO:0000313" key="3">
    <source>
        <dbReference type="Proteomes" id="UP000803844"/>
    </source>
</evidence>
<evidence type="ECO:0000313" key="2">
    <source>
        <dbReference type="EMBL" id="KAF3767509.1"/>
    </source>
</evidence>
<dbReference type="Proteomes" id="UP000803844">
    <property type="component" value="Unassembled WGS sequence"/>
</dbReference>
<keyword evidence="3" id="KW-1185">Reference proteome</keyword>
<dbReference type="GeneID" id="63837472"/>
<dbReference type="EMBL" id="MU032346">
    <property type="protein sequence ID" value="KAF3767509.1"/>
    <property type="molecule type" value="Genomic_DNA"/>
</dbReference>
<feature type="domain" description="Aminoglycoside phosphotransferase" evidence="1">
    <location>
        <begin position="71"/>
        <end position="313"/>
    </location>
</feature>
<dbReference type="PANTHER" id="PTHR21310:SF15">
    <property type="entry name" value="AMINOGLYCOSIDE PHOSPHOTRANSFERASE DOMAIN-CONTAINING PROTEIN"/>
    <property type="match status" value="1"/>
</dbReference>
<dbReference type="Pfam" id="PF01636">
    <property type="entry name" value="APH"/>
    <property type="match status" value="1"/>
</dbReference>
<sequence>MGTPQQYLPPTLSDPTIQSLLTSLSLPPAKLISPLIVAAAYHTLYLLTFPPEANAQGELAPALPQEPDGSTTLVLRVSGRHLPRIKTTNEVAVMQWVRANTSIPVPAVVRFDATEANPLGHEYTLLERAPGISVDKVLDRLDEAARRDLVAQLADLVAQLHAHEWTAVGGLEPSSADGGGSAIVPGQVLDETFWQAPDVERYWPGGHETVSTLNIGGPYESYTALCAASVDKYVYAIERHERLAWMRDLVPRLRAFVGLLRGGDGQGRARELKLDDTRLVLAHRDLHFANIMLDPLTNRITGILDWEFAGVVPASRWNPVKAFLWNMKEGDESRAEKAELMRVFEEVCAVKGLTILSDARANEYQEAMQLVVNYVRAIVEVCPRGEKEEAAREWRRLAEEAMRKLGV</sequence>
<comment type="caution">
    <text evidence="2">The sequence shown here is derived from an EMBL/GenBank/DDBJ whole genome shotgun (WGS) entry which is preliminary data.</text>
</comment>
<dbReference type="RefSeq" id="XP_040778470.1">
    <property type="nucleotide sequence ID" value="XM_040920343.1"/>
</dbReference>
<accession>A0A9P5CQG6</accession>
<proteinExistence type="predicted"/>
<dbReference type="Gene3D" id="3.90.1200.10">
    <property type="match status" value="1"/>
</dbReference>
<protein>
    <submittedName>
        <fullName evidence="2">APH-domain-containing protein</fullName>
    </submittedName>
</protein>
<dbReference type="AlphaFoldDB" id="A0A9P5CQG6"/>
<evidence type="ECO:0000259" key="1">
    <source>
        <dbReference type="Pfam" id="PF01636"/>
    </source>
</evidence>
<dbReference type="InterPro" id="IPR002575">
    <property type="entry name" value="Aminoglycoside_PTrfase"/>
</dbReference>
<dbReference type="PANTHER" id="PTHR21310">
    <property type="entry name" value="AMINOGLYCOSIDE PHOSPHOTRANSFERASE-RELATED-RELATED"/>
    <property type="match status" value="1"/>
</dbReference>
<organism evidence="2 3">
    <name type="scientific">Cryphonectria parasitica (strain ATCC 38755 / EP155)</name>
    <dbReference type="NCBI Taxonomy" id="660469"/>
    <lineage>
        <taxon>Eukaryota</taxon>
        <taxon>Fungi</taxon>
        <taxon>Dikarya</taxon>
        <taxon>Ascomycota</taxon>
        <taxon>Pezizomycotina</taxon>
        <taxon>Sordariomycetes</taxon>
        <taxon>Sordariomycetidae</taxon>
        <taxon>Diaporthales</taxon>
        <taxon>Cryphonectriaceae</taxon>
        <taxon>Cryphonectria-Endothia species complex</taxon>
        <taxon>Cryphonectria</taxon>
    </lineage>
</organism>
<dbReference type="InterPro" id="IPR051678">
    <property type="entry name" value="AGP_Transferase"/>
</dbReference>
<name>A0A9P5CQG6_CRYP1</name>
<reference evidence="2" key="1">
    <citation type="journal article" date="2020" name="Phytopathology">
        <title>Genome sequence of the chestnut blight fungus Cryphonectria parasitica EP155: A fundamental resource for an archetypical invasive plant pathogen.</title>
        <authorList>
            <person name="Crouch J.A."/>
            <person name="Dawe A."/>
            <person name="Aerts A."/>
            <person name="Barry K."/>
            <person name="Churchill A.C.L."/>
            <person name="Grimwood J."/>
            <person name="Hillman B."/>
            <person name="Milgroom M.G."/>
            <person name="Pangilinan J."/>
            <person name="Smith M."/>
            <person name="Salamov A."/>
            <person name="Schmutz J."/>
            <person name="Yadav J."/>
            <person name="Grigoriev I.V."/>
            <person name="Nuss D."/>
        </authorList>
    </citation>
    <scope>NUCLEOTIDE SEQUENCE</scope>
    <source>
        <strain evidence="2">EP155</strain>
    </source>
</reference>
<dbReference type="OrthoDB" id="2831558at2759"/>
<dbReference type="InterPro" id="IPR011009">
    <property type="entry name" value="Kinase-like_dom_sf"/>
</dbReference>
<dbReference type="SUPFAM" id="SSF56112">
    <property type="entry name" value="Protein kinase-like (PK-like)"/>
    <property type="match status" value="1"/>
</dbReference>